<dbReference type="PANTHER" id="PTHR30069">
    <property type="entry name" value="TONB-DEPENDENT OUTER MEMBRANE RECEPTOR"/>
    <property type="match status" value="1"/>
</dbReference>
<dbReference type="OrthoDB" id="99445at2"/>
<keyword evidence="2 8" id="KW-0813">Transport</keyword>
<dbReference type="Pfam" id="PF07715">
    <property type="entry name" value="Plug"/>
    <property type="match status" value="1"/>
</dbReference>
<dbReference type="InterPro" id="IPR036942">
    <property type="entry name" value="Beta-barrel_TonB_sf"/>
</dbReference>
<dbReference type="Gene3D" id="2.60.40.1120">
    <property type="entry name" value="Carboxypeptidase-like, regulatory domain"/>
    <property type="match status" value="1"/>
</dbReference>
<dbReference type="Gene3D" id="2.40.170.20">
    <property type="entry name" value="TonB-dependent receptor, beta-barrel domain"/>
    <property type="match status" value="1"/>
</dbReference>
<evidence type="ECO:0000256" key="4">
    <source>
        <dbReference type="ARBA" id="ARBA00022692"/>
    </source>
</evidence>
<dbReference type="SUPFAM" id="SSF49452">
    <property type="entry name" value="Starch-binding domain-like"/>
    <property type="match status" value="1"/>
</dbReference>
<keyword evidence="3 8" id="KW-1134">Transmembrane beta strand</keyword>
<keyword evidence="7 8" id="KW-0998">Cell outer membrane</keyword>
<keyword evidence="11" id="KW-1185">Reference proteome</keyword>
<dbReference type="InterPro" id="IPR039426">
    <property type="entry name" value="TonB-dep_rcpt-like"/>
</dbReference>
<keyword evidence="5" id="KW-0732">Signal</keyword>
<organism evidence="10 11">
    <name type="scientific">Edaphobacter aggregans</name>
    <dbReference type="NCBI Taxonomy" id="570835"/>
    <lineage>
        <taxon>Bacteria</taxon>
        <taxon>Pseudomonadati</taxon>
        <taxon>Acidobacteriota</taxon>
        <taxon>Terriglobia</taxon>
        <taxon>Terriglobales</taxon>
        <taxon>Acidobacteriaceae</taxon>
        <taxon>Edaphobacter</taxon>
    </lineage>
</organism>
<dbReference type="PANTHER" id="PTHR30069:SF29">
    <property type="entry name" value="HEMOGLOBIN AND HEMOGLOBIN-HAPTOGLOBIN-BINDING PROTEIN 1-RELATED"/>
    <property type="match status" value="1"/>
</dbReference>
<dbReference type="Gene3D" id="2.170.130.10">
    <property type="entry name" value="TonB-dependent receptor, plug domain"/>
    <property type="match status" value="1"/>
</dbReference>
<evidence type="ECO:0000256" key="7">
    <source>
        <dbReference type="ARBA" id="ARBA00023237"/>
    </source>
</evidence>
<dbReference type="InterPro" id="IPR013784">
    <property type="entry name" value="Carb-bd-like_fold"/>
</dbReference>
<dbReference type="Pfam" id="PF13620">
    <property type="entry name" value="CarboxypepD_reg"/>
    <property type="match status" value="1"/>
</dbReference>
<comment type="similarity">
    <text evidence="8">Belongs to the TonB-dependent receptor family.</text>
</comment>
<dbReference type="EMBL" id="RSDW01000001">
    <property type="protein sequence ID" value="RSL16001.1"/>
    <property type="molecule type" value="Genomic_DNA"/>
</dbReference>
<keyword evidence="6 8" id="KW-0472">Membrane</keyword>
<evidence type="ECO:0000256" key="1">
    <source>
        <dbReference type="ARBA" id="ARBA00004571"/>
    </source>
</evidence>
<evidence type="ECO:0000313" key="10">
    <source>
        <dbReference type="EMBL" id="RSL16001.1"/>
    </source>
</evidence>
<evidence type="ECO:0000256" key="8">
    <source>
        <dbReference type="PROSITE-ProRule" id="PRU01360"/>
    </source>
</evidence>
<reference evidence="10 11" key="1">
    <citation type="submission" date="2018-12" db="EMBL/GenBank/DDBJ databases">
        <title>Sequencing of bacterial isolates from soil warming experiment in Harvard Forest, Massachusetts, USA.</title>
        <authorList>
            <person name="Deangelis K."/>
        </authorList>
    </citation>
    <scope>NUCLEOTIDE SEQUENCE [LARGE SCALE GENOMIC DNA]</scope>
    <source>
        <strain evidence="10 11">EB153</strain>
    </source>
</reference>
<keyword evidence="4 8" id="KW-0812">Transmembrane</keyword>
<evidence type="ECO:0000259" key="9">
    <source>
        <dbReference type="Pfam" id="PF07715"/>
    </source>
</evidence>
<evidence type="ECO:0000256" key="2">
    <source>
        <dbReference type="ARBA" id="ARBA00022448"/>
    </source>
</evidence>
<gene>
    <name evidence="10" type="ORF">EDE15_1508</name>
</gene>
<evidence type="ECO:0000256" key="6">
    <source>
        <dbReference type="ARBA" id="ARBA00023136"/>
    </source>
</evidence>
<dbReference type="SUPFAM" id="SSF56935">
    <property type="entry name" value="Porins"/>
    <property type="match status" value="1"/>
</dbReference>
<proteinExistence type="inferred from homology"/>
<dbReference type="Proteomes" id="UP000269669">
    <property type="component" value="Unassembled WGS sequence"/>
</dbReference>
<dbReference type="GO" id="GO:0030246">
    <property type="term" value="F:carbohydrate binding"/>
    <property type="evidence" value="ECO:0007669"/>
    <property type="project" value="InterPro"/>
</dbReference>
<name>A0A3R9R216_9BACT</name>
<evidence type="ECO:0000256" key="5">
    <source>
        <dbReference type="ARBA" id="ARBA00022729"/>
    </source>
</evidence>
<dbReference type="AlphaFoldDB" id="A0A3R9R216"/>
<dbReference type="GO" id="GO:0009279">
    <property type="term" value="C:cell outer membrane"/>
    <property type="evidence" value="ECO:0007669"/>
    <property type="project" value="UniProtKB-SubCell"/>
</dbReference>
<sequence>MTASRHAQWLHARELLVLLLGYALPAMGQVNTGEIRLKVTDPAGLGLKASVEIVSKGNQYNYDFATDSEGAIRIQTLPYGIYRLTVQRQGFADLTKTVEVRSAIPVGYDLALGVAPLNTVVKVNTSDGLLDPYRASSISQIGSQQIQDRVASLPGRSIQDLVNLQPGWLYEGNAVLHPRGSEYQTQFVVDGVPLTDNRSPSFGPEIEADDLDSMSVYTAGFPAEYGRKMGGVIELNTARTSDPGLHGKLILSGGSYDTADGFAQIQNNWGKNVLGATASGSMTSHYLNPVVPENFTNKGTTGDFSVRYARQLTQNDYLTMSVRHELARYEIPNELLQQEAGQLQNRDNIETMGSVSYQHLFSADMVGNFSGMVRDNANNLYSNGQSTPIIAFQNNSFREGYFKGTISIHHKNQEWKAGIESDATFLHERFNYDITDPDQFDDDTPQTFSFAQSKPDLEQSAFVENLIRLDKWTVSAGLRWDHYQLLLNKNAFSPRLSVSRFFPAANMVLHASYDRVFQTPSSENILLSSSSLIGQLSPEVLRLPVQPSMGNYFEGGMSKTVANSLRLDVNIFRRNFDNYADDDQLLNTGVSYPISFDKGILYGAEGKLELVHLGKLTGFASYSYIVGNVWLPVTGGLFLGDDVAAALAQTAGHFPDSQDQRNTVRTRFQYQLMPRIWFAGGLSYGSGLPFEFQGTEEDALEQYGPQVISRLNFDRGRVLPSLAVNASLGVDLYTSERVNVRFQADGDNLNNRLNVIDFGGLFSGNAIGPARSGFFRLKTSF</sequence>
<dbReference type="PROSITE" id="PS52016">
    <property type="entry name" value="TONB_DEPENDENT_REC_3"/>
    <property type="match status" value="1"/>
</dbReference>
<dbReference type="GO" id="GO:0015344">
    <property type="term" value="F:siderophore uptake transmembrane transporter activity"/>
    <property type="evidence" value="ECO:0007669"/>
    <property type="project" value="TreeGrafter"/>
</dbReference>
<protein>
    <submittedName>
        <fullName evidence="10">Outer membrane receptor for ferrienterochelin and colicin</fullName>
    </submittedName>
</protein>
<comment type="caution">
    <text evidence="10">The sequence shown here is derived from an EMBL/GenBank/DDBJ whole genome shotgun (WGS) entry which is preliminary data.</text>
</comment>
<dbReference type="RefSeq" id="WP_125484674.1">
    <property type="nucleotide sequence ID" value="NZ_RSDW01000001.1"/>
</dbReference>
<accession>A0A3R9R216</accession>
<dbReference type="GO" id="GO:0044718">
    <property type="term" value="P:siderophore transmembrane transport"/>
    <property type="evidence" value="ECO:0007669"/>
    <property type="project" value="TreeGrafter"/>
</dbReference>
<comment type="subcellular location">
    <subcellularLocation>
        <location evidence="1 8">Cell outer membrane</location>
        <topology evidence="1 8">Multi-pass membrane protein</topology>
    </subcellularLocation>
</comment>
<dbReference type="InterPro" id="IPR012910">
    <property type="entry name" value="Plug_dom"/>
</dbReference>
<feature type="domain" description="TonB-dependent receptor plug" evidence="9">
    <location>
        <begin position="136"/>
        <end position="232"/>
    </location>
</feature>
<keyword evidence="10" id="KW-0675">Receptor</keyword>
<dbReference type="InterPro" id="IPR037066">
    <property type="entry name" value="Plug_dom_sf"/>
</dbReference>
<evidence type="ECO:0000313" key="11">
    <source>
        <dbReference type="Proteomes" id="UP000269669"/>
    </source>
</evidence>
<evidence type="ECO:0000256" key="3">
    <source>
        <dbReference type="ARBA" id="ARBA00022452"/>
    </source>
</evidence>